<dbReference type="GO" id="GO:0006368">
    <property type="term" value="P:transcription elongation by RNA polymerase II"/>
    <property type="evidence" value="ECO:0007669"/>
    <property type="project" value="InterPro"/>
</dbReference>
<protein>
    <recommendedName>
        <fullName evidence="4">Elongin-A</fullName>
    </recommendedName>
</protein>
<dbReference type="EMBL" id="KV417287">
    <property type="protein sequence ID" value="KZO95779.1"/>
    <property type="molecule type" value="Genomic_DNA"/>
</dbReference>
<dbReference type="InterPro" id="IPR010684">
    <property type="entry name" value="RNA_pol_II_trans_fac_SIII_A"/>
</dbReference>
<accession>A0A167LKH1</accession>
<feature type="region of interest" description="Disordered" evidence="1">
    <location>
        <begin position="144"/>
        <end position="174"/>
    </location>
</feature>
<dbReference type="STRING" id="1330018.A0A167LKH1"/>
<name>A0A167LKH1_CALVF</name>
<evidence type="ECO:0000313" key="2">
    <source>
        <dbReference type="EMBL" id="KZO95779.1"/>
    </source>
</evidence>
<dbReference type="InterPro" id="IPR051870">
    <property type="entry name" value="Elongin-A_domain"/>
</dbReference>
<dbReference type="OrthoDB" id="21513at2759"/>
<evidence type="ECO:0000313" key="3">
    <source>
        <dbReference type="Proteomes" id="UP000076738"/>
    </source>
</evidence>
<keyword evidence="3" id="KW-1185">Reference proteome</keyword>
<dbReference type="PANTHER" id="PTHR15141">
    <property type="entry name" value="TRANSCRIPTION ELONGATION FACTOR B POLYPEPTIDE 3"/>
    <property type="match status" value="1"/>
</dbReference>
<sequence>MDSDGDDVSQQNGQPRSHLPSLKELCTRVVYNNLPSISSFGEMSYDSVHPFLMRMDANQLRCVEENSPHLIDHTEEIWKTLCMREFIEIRRAYDSGQLDLPGSWRDVYDEAEAAREVKFAQLQAKMKDNYKAIAHEKEAKQIKVIEKAPPRKRRAFSERRQARRCSRRRVAPRQ</sequence>
<evidence type="ECO:0008006" key="4">
    <source>
        <dbReference type="Google" id="ProtNLM"/>
    </source>
</evidence>
<reference evidence="2 3" key="1">
    <citation type="journal article" date="2016" name="Mol. Biol. Evol.">
        <title>Comparative Genomics of Early-Diverging Mushroom-Forming Fungi Provides Insights into the Origins of Lignocellulose Decay Capabilities.</title>
        <authorList>
            <person name="Nagy L.G."/>
            <person name="Riley R."/>
            <person name="Tritt A."/>
            <person name="Adam C."/>
            <person name="Daum C."/>
            <person name="Floudas D."/>
            <person name="Sun H."/>
            <person name="Yadav J.S."/>
            <person name="Pangilinan J."/>
            <person name="Larsson K.H."/>
            <person name="Matsuura K."/>
            <person name="Barry K."/>
            <person name="Labutti K."/>
            <person name="Kuo R."/>
            <person name="Ohm R.A."/>
            <person name="Bhattacharya S.S."/>
            <person name="Shirouzu T."/>
            <person name="Yoshinaga Y."/>
            <person name="Martin F.M."/>
            <person name="Grigoriev I.V."/>
            <person name="Hibbett D.S."/>
        </authorList>
    </citation>
    <scope>NUCLEOTIDE SEQUENCE [LARGE SCALE GENOMIC DNA]</scope>
    <source>
        <strain evidence="2 3">TUFC12733</strain>
    </source>
</reference>
<dbReference type="GO" id="GO:0070449">
    <property type="term" value="C:elongin complex"/>
    <property type="evidence" value="ECO:0007669"/>
    <property type="project" value="InterPro"/>
</dbReference>
<organism evidence="2 3">
    <name type="scientific">Calocera viscosa (strain TUFC12733)</name>
    <dbReference type="NCBI Taxonomy" id="1330018"/>
    <lineage>
        <taxon>Eukaryota</taxon>
        <taxon>Fungi</taxon>
        <taxon>Dikarya</taxon>
        <taxon>Basidiomycota</taxon>
        <taxon>Agaricomycotina</taxon>
        <taxon>Dacrymycetes</taxon>
        <taxon>Dacrymycetales</taxon>
        <taxon>Dacrymycetaceae</taxon>
        <taxon>Calocera</taxon>
    </lineage>
</organism>
<gene>
    <name evidence="2" type="ORF">CALVIDRAFT_527897</name>
</gene>
<evidence type="ECO:0000256" key="1">
    <source>
        <dbReference type="SAM" id="MobiDB-lite"/>
    </source>
</evidence>
<feature type="compositionally biased region" description="Basic residues" evidence="1">
    <location>
        <begin position="161"/>
        <end position="174"/>
    </location>
</feature>
<dbReference type="AlphaFoldDB" id="A0A167LKH1"/>
<feature type="compositionally biased region" description="Basic and acidic residues" evidence="1">
    <location>
        <begin position="144"/>
        <end position="160"/>
    </location>
</feature>
<proteinExistence type="predicted"/>
<dbReference type="Pfam" id="PF06881">
    <property type="entry name" value="Elongin_A"/>
    <property type="match status" value="1"/>
</dbReference>
<dbReference type="Proteomes" id="UP000076738">
    <property type="component" value="Unassembled WGS sequence"/>
</dbReference>
<dbReference type="Gene3D" id="6.10.250.3180">
    <property type="match status" value="1"/>
</dbReference>
<dbReference type="PANTHER" id="PTHR15141:SF76">
    <property type="entry name" value="TRANSCRIPTION ELONGATION FACTOR B POLYPEPTIDE 3"/>
    <property type="match status" value="1"/>
</dbReference>